<reference evidence="1" key="1">
    <citation type="submission" date="2020-08" db="EMBL/GenBank/DDBJ databases">
        <title>Multicomponent nature underlies the extraordinary mechanical properties of spider dragline silk.</title>
        <authorList>
            <person name="Kono N."/>
            <person name="Nakamura H."/>
            <person name="Mori M."/>
            <person name="Yoshida Y."/>
            <person name="Ohtoshi R."/>
            <person name="Malay A.D."/>
            <person name="Moran D.A.P."/>
            <person name="Tomita M."/>
            <person name="Numata K."/>
            <person name="Arakawa K."/>
        </authorList>
    </citation>
    <scope>NUCLEOTIDE SEQUENCE</scope>
</reference>
<protein>
    <submittedName>
        <fullName evidence="1">Uncharacterized protein</fullName>
    </submittedName>
</protein>
<organism evidence="1 2">
    <name type="scientific">Trichonephila inaurata madagascariensis</name>
    <dbReference type="NCBI Taxonomy" id="2747483"/>
    <lineage>
        <taxon>Eukaryota</taxon>
        <taxon>Metazoa</taxon>
        <taxon>Ecdysozoa</taxon>
        <taxon>Arthropoda</taxon>
        <taxon>Chelicerata</taxon>
        <taxon>Arachnida</taxon>
        <taxon>Araneae</taxon>
        <taxon>Araneomorphae</taxon>
        <taxon>Entelegynae</taxon>
        <taxon>Araneoidea</taxon>
        <taxon>Nephilidae</taxon>
        <taxon>Trichonephila</taxon>
        <taxon>Trichonephila inaurata</taxon>
    </lineage>
</organism>
<evidence type="ECO:0000313" key="2">
    <source>
        <dbReference type="Proteomes" id="UP000886998"/>
    </source>
</evidence>
<accession>A0A8X6XUG9</accession>
<keyword evidence="2" id="KW-1185">Reference proteome</keyword>
<dbReference type="AlphaFoldDB" id="A0A8X6XUG9"/>
<dbReference type="Proteomes" id="UP000886998">
    <property type="component" value="Unassembled WGS sequence"/>
</dbReference>
<dbReference type="EMBL" id="BMAV01012378">
    <property type="protein sequence ID" value="GFY59007.1"/>
    <property type="molecule type" value="Genomic_DNA"/>
</dbReference>
<sequence length="96" mass="11168">MFTFSVEVNVCNLAHPTTLYAKEYISATTCMKPNFLALKSYAVRLNVWRFLKISVDLVLRAFEMNLGHIVNPVFNLRIVSVDRRVHVNFAEKNHHF</sequence>
<evidence type="ECO:0000313" key="1">
    <source>
        <dbReference type="EMBL" id="GFY59007.1"/>
    </source>
</evidence>
<comment type="caution">
    <text evidence="1">The sequence shown here is derived from an EMBL/GenBank/DDBJ whole genome shotgun (WGS) entry which is preliminary data.</text>
</comment>
<gene>
    <name evidence="1" type="ORF">TNIN_334071</name>
</gene>
<name>A0A8X6XUG9_9ARAC</name>
<proteinExistence type="predicted"/>